<dbReference type="AlphaFoldDB" id="A0A1H8GQK6"/>
<dbReference type="OrthoDB" id="675900at2"/>
<organism evidence="1 2">
    <name type="scientific">Chitinophaga rupis</name>
    <dbReference type="NCBI Taxonomy" id="573321"/>
    <lineage>
        <taxon>Bacteria</taxon>
        <taxon>Pseudomonadati</taxon>
        <taxon>Bacteroidota</taxon>
        <taxon>Chitinophagia</taxon>
        <taxon>Chitinophagales</taxon>
        <taxon>Chitinophagaceae</taxon>
        <taxon>Chitinophaga</taxon>
    </lineage>
</organism>
<evidence type="ECO:0000313" key="2">
    <source>
        <dbReference type="Proteomes" id="UP000198984"/>
    </source>
</evidence>
<accession>A0A1H8GQK6</accession>
<name>A0A1H8GQK6_9BACT</name>
<evidence type="ECO:0000313" key="1">
    <source>
        <dbReference type="EMBL" id="SEN46302.1"/>
    </source>
</evidence>
<gene>
    <name evidence="1" type="ORF">SAMN04488505_110217</name>
</gene>
<reference evidence="1 2" key="1">
    <citation type="submission" date="2016-10" db="EMBL/GenBank/DDBJ databases">
        <authorList>
            <person name="de Groot N.N."/>
        </authorList>
    </citation>
    <scope>NUCLEOTIDE SEQUENCE [LARGE SCALE GENOMIC DNA]</scope>
    <source>
        <strain evidence="1 2">DSM 21039</strain>
    </source>
</reference>
<dbReference type="STRING" id="573321.SAMN04488505_110217"/>
<dbReference type="RefSeq" id="WP_089919907.1">
    <property type="nucleotide sequence ID" value="NZ_FOBB01000010.1"/>
</dbReference>
<protein>
    <submittedName>
        <fullName evidence="1">Uncharacterized protein</fullName>
    </submittedName>
</protein>
<proteinExistence type="predicted"/>
<sequence length="141" mass="16298">MNLLFQRLRQLGIDNNVSFTGQELLKDCIIGFAGIHRKVVVLKQNDTAFQSFVIDLNEVKRCTVRKQYGAIRTGELKTKKLDHYLEEMVLHFELKNGKPPVEVLFYKHPGNYVGEIAELEQKARYWSTILTKMCVPLEKTA</sequence>
<keyword evidence="2" id="KW-1185">Reference proteome</keyword>
<dbReference type="EMBL" id="FOBB01000010">
    <property type="protein sequence ID" value="SEN46302.1"/>
    <property type="molecule type" value="Genomic_DNA"/>
</dbReference>
<dbReference type="Proteomes" id="UP000198984">
    <property type="component" value="Unassembled WGS sequence"/>
</dbReference>